<dbReference type="InterPro" id="IPR037523">
    <property type="entry name" value="VOC_core"/>
</dbReference>
<evidence type="ECO:0000313" key="2">
    <source>
        <dbReference type="EMBL" id="MCL3997662.1"/>
    </source>
</evidence>
<evidence type="ECO:0000313" key="3">
    <source>
        <dbReference type="Proteomes" id="UP001202052"/>
    </source>
</evidence>
<dbReference type="InterPro" id="IPR004360">
    <property type="entry name" value="Glyas_Fos-R_dOase_dom"/>
</dbReference>
<gene>
    <name evidence="2" type="ORF">M4438_29910</name>
</gene>
<protein>
    <submittedName>
        <fullName evidence="2">Glyoxalase</fullName>
    </submittedName>
</protein>
<dbReference type="EMBL" id="JAMCCK010000046">
    <property type="protein sequence ID" value="MCL3997662.1"/>
    <property type="molecule type" value="Genomic_DNA"/>
</dbReference>
<evidence type="ECO:0000259" key="1">
    <source>
        <dbReference type="PROSITE" id="PS51819"/>
    </source>
</evidence>
<feature type="domain" description="VOC" evidence="1">
    <location>
        <begin position="4"/>
        <end position="113"/>
    </location>
</feature>
<dbReference type="InterPro" id="IPR029068">
    <property type="entry name" value="Glyas_Bleomycin-R_OHBP_Dase"/>
</dbReference>
<dbReference type="RefSeq" id="WP_249492464.1">
    <property type="nucleotide sequence ID" value="NZ_JAMCCK010000046.1"/>
</dbReference>
<dbReference type="PROSITE" id="PS51819">
    <property type="entry name" value="VOC"/>
    <property type="match status" value="1"/>
</dbReference>
<dbReference type="Proteomes" id="UP001202052">
    <property type="component" value="Unassembled WGS sequence"/>
</dbReference>
<dbReference type="Gene3D" id="3.10.180.10">
    <property type="entry name" value="2,3-Dihydroxybiphenyl 1,2-Dioxygenase, domain 1"/>
    <property type="match status" value="1"/>
</dbReference>
<dbReference type="Pfam" id="PF00903">
    <property type="entry name" value="Glyoxalase"/>
    <property type="match status" value="1"/>
</dbReference>
<dbReference type="SUPFAM" id="SSF54593">
    <property type="entry name" value="Glyoxalase/Bleomycin resistance protein/Dihydroxybiphenyl dioxygenase"/>
    <property type="match status" value="1"/>
</dbReference>
<comment type="caution">
    <text evidence="2">The sequence shown here is derived from an EMBL/GenBank/DDBJ whole genome shotgun (WGS) entry which is preliminary data.</text>
</comment>
<sequence>MAAGLQTIIYPVKDLDRAKALFGALLGVEPYADEPYYVGYKAAGQDVGLDPSGHAKGMTGPVPYWHVTDLRERLAALLAAGAELLQDAQDVGGGRLIAFVKDPDGNHLGLLQDPSAPSNPSA</sequence>
<proteinExistence type="predicted"/>
<reference evidence="2 3" key="1">
    <citation type="submission" date="2022-05" db="EMBL/GenBank/DDBJ databases">
        <title>Genome Resource of Streptomyces lavenduligriseus GA1-1, a Strain with Broad-Spectrum Antifungal Activity against Phytopathogenic Fungi.</title>
        <authorList>
            <person name="Qi D."/>
        </authorList>
    </citation>
    <scope>NUCLEOTIDE SEQUENCE [LARGE SCALE GENOMIC DNA]</scope>
    <source>
        <strain evidence="2 3">GA1-1</strain>
    </source>
</reference>
<name>A0ABT0P1P6_9ACTN</name>
<keyword evidence="3" id="KW-1185">Reference proteome</keyword>
<organism evidence="2 3">
    <name type="scientific">Streptomyces lavenduligriseus</name>
    <dbReference type="NCBI Taxonomy" id="67315"/>
    <lineage>
        <taxon>Bacteria</taxon>
        <taxon>Bacillati</taxon>
        <taxon>Actinomycetota</taxon>
        <taxon>Actinomycetes</taxon>
        <taxon>Kitasatosporales</taxon>
        <taxon>Streptomycetaceae</taxon>
        <taxon>Streptomyces</taxon>
    </lineage>
</organism>
<accession>A0ABT0P1P6</accession>